<dbReference type="Pfam" id="PF07885">
    <property type="entry name" value="Ion_trans_2"/>
    <property type="match status" value="1"/>
</dbReference>
<name>A0ABN1UEQ0_9ACTN</name>
<sequence length="128" mass="13928">MDTRIAPPALVVALLCLLGGAGAAAALESDTVPSFWGGLWWAVSLMTNLGYVYGTPHTTTATVISVVLMVTGFLLMSLLSATLAARFIRSDAEPAERLSTDLEREILTRLEEISQRVEALERRLPRRE</sequence>
<evidence type="ECO:0000256" key="2">
    <source>
        <dbReference type="SAM" id="SignalP"/>
    </source>
</evidence>
<keyword evidence="5" id="KW-1185">Reference proteome</keyword>
<protein>
    <recommendedName>
        <fullName evidence="3">Potassium channel domain-containing protein</fullName>
    </recommendedName>
</protein>
<dbReference type="SUPFAM" id="SSF81324">
    <property type="entry name" value="Voltage-gated potassium channels"/>
    <property type="match status" value="1"/>
</dbReference>
<feature type="signal peptide" evidence="2">
    <location>
        <begin position="1"/>
        <end position="23"/>
    </location>
</feature>
<feature type="domain" description="Potassium channel" evidence="3">
    <location>
        <begin position="21"/>
        <end position="87"/>
    </location>
</feature>
<evidence type="ECO:0000313" key="4">
    <source>
        <dbReference type="EMBL" id="GAA1144151.1"/>
    </source>
</evidence>
<proteinExistence type="predicted"/>
<keyword evidence="1" id="KW-0472">Membrane</keyword>
<dbReference type="Proteomes" id="UP001499979">
    <property type="component" value="Unassembled WGS sequence"/>
</dbReference>
<feature type="transmembrane region" description="Helical" evidence="1">
    <location>
        <begin position="35"/>
        <end position="54"/>
    </location>
</feature>
<feature type="transmembrane region" description="Helical" evidence="1">
    <location>
        <begin position="66"/>
        <end position="88"/>
    </location>
</feature>
<dbReference type="EMBL" id="BAAAJE010000010">
    <property type="protein sequence ID" value="GAA1144151.1"/>
    <property type="molecule type" value="Genomic_DNA"/>
</dbReference>
<dbReference type="InterPro" id="IPR013099">
    <property type="entry name" value="K_chnl_dom"/>
</dbReference>
<accession>A0ABN1UEQ0</accession>
<evidence type="ECO:0000256" key="1">
    <source>
        <dbReference type="SAM" id="Phobius"/>
    </source>
</evidence>
<evidence type="ECO:0000259" key="3">
    <source>
        <dbReference type="Pfam" id="PF07885"/>
    </source>
</evidence>
<gene>
    <name evidence="4" type="ORF">GCM10009606_24380</name>
</gene>
<organism evidence="4 5">
    <name type="scientific">Nocardioides aquiterrae</name>
    <dbReference type="NCBI Taxonomy" id="203799"/>
    <lineage>
        <taxon>Bacteria</taxon>
        <taxon>Bacillati</taxon>
        <taxon>Actinomycetota</taxon>
        <taxon>Actinomycetes</taxon>
        <taxon>Propionibacteriales</taxon>
        <taxon>Nocardioidaceae</taxon>
        <taxon>Nocardioides</taxon>
    </lineage>
</organism>
<dbReference type="Gene3D" id="1.10.287.70">
    <property type="match status" value="1"/>
</dbReference>
<keyword evidence="2" id="KW-0732">Signal</keyword>
<evidence type="ECO:0000313" key="5">
    <source>
        <dbReference type="Proteomes" id="UP001499979"/>
    </source>
</evidence>
<keyword evidence="1" id="KW-1133">Transmembrane helix</keyword>
<reference evidence="4 5" key="1">
    <citation type="journal article" date="2019" name="Int. J. Syst. Evol. Microbiol.">
        <title>The Global Catalogue of Microorganisms (GCM) 10K type strain sequencing project: providing services to taxonomists for standard genome sequencing and annotation.</title>
        <authorList>
            <consortium name="The Broad Institute Genomics Platform"/>
            <consortium name="The Broad Institute Genome Sequencing Center for Infectious Disease"/>
            <person name="Wu L."/>
            <person name="Ma J."/>
        </authorList>
    </citation>
    <scope>NUCLEOTIDE SEQUENCE [LARGE SCALE GENOMIC DNA]</scope>
    <source>
        <strain evidence="4 5">JCM 11813</strain>
    </source>
</reference>
<keyword evidence="1" id="KW-0812">Transmembrane</keyword>
<comment type="caution">
    <text evidence="4">The sequence shown here is derived from an EMBL/GenBank/DDBJ whole genome shotgun (WGS) entry which is preliminary data.</text>
</comment>
<feature type="chain" id="PRO_5046177813" description="Potassium channel domain-containing protein" evidence="2">
    <location>
        <begin position="24"/>
        <end position="128"/>
    </location>
</feature>